<name>A0A8X6XS36_9ARAC</name>
<evidence type="ECO:0000313" key="1">
    <source>
        <dbReference type="EMBL" id="GFY56576.1"/>
    </source>
</evidence>
<sequence length="112" mass="12865">MPRNFLLVQRILDFLSGPHIGLCNPNEPEERGRGVTRGRWCVLPIPPVNASMTHHSFTNHLFWYRSVGVLDAKHSTTSNKRIPTPYPGNIRTWELVLRTRARCMSSQACIRK</sequence>
<protein>
    <submittedName>
        <fullName evidence="1">Uncharacterized protein</fullName>
    </submittedName>
</protein>
<dbReference type="AlphaFoldDB" id="A0A8X6XS36"/>
<proteinExistence type="predicted"/>
<gene>
    <name evidence="1" type="ORF">TNIN_299471</name>
</gene>
<organism evidence="1 2">
    <name type="scientific">Trichonephila inaurata madagascariensis</name>
    <dbReference type="NCBI Taxonomy" id="2747483"/>
    <lineage>
        <taxon>Eukaryota</taxon>
        <taxon>Metazoa</taxon>
        <taxon>Ecdysozoa</taxon>
        <taxon>Arthropoda</taxon>
        <taxon>Chelicerata</taxon>
        <taxon>Arachnida</taxon>
        <taxon>Araneae</taxon>
        <taxon>Araneomorphae</taxon>
        <taxon>Entelegynae</taxon>
        <taxon>Araneoidea</taxon>
        <taxon>Nephilidae</taxon>
        <taxon>Trichonephila</taxon>
        <taxon>Trichonephila inaurata</taxon>
    </lineage>
</organism>
<accession>A0A8X6XS36</accession>
<reference evidence="1" key="1">
    <citation type="submission" date="2020-08" db="EMBL/GenBank/DDBJ databases">
        <title>Multicomponent nature underlies the extraordinary mechanical properties of spider dragline silk.</title>
        <authorList>
            <person name="Kono N."/>
            <person name="Nakamura H."/>
            <person name="Mori M."/>
            <person name="Yoshida Y."/>
            <person name="Ohtoshi R."/>
            <person name="Malay A.D."/>
            <person name="Moran D.A.P."/>
            <person name="Tomita M."/>
            <person name="Numata K."/>
            <person name="Arakawa K."/>
        </authorList>
    </citation>
    <scope>NUCLEOTIDE SEQUENCE</scope>
</reference>
<evidence type="ECO:0000313" key="2">
    <source>
        <dbReference type="Proteomes" id="UP000886998"/>
    </source>
</evidence>
<dbReference type="EMBL" id="BMAV01011042">
    <property type="protein sequence ID" value="GFY56576.1"/>
    <property type="molecule type" value="Genomic_DNA"/>
</dbReference>
<dbReference type="Proteomes" id="UP000886998">
    <property type="component" value="Unassembled WGS sequence"/>
</dbReference>
<comment type="caution">
    <text evidence="1">The sequence shown here is derived from an EMBL/GenBank/DDBJ whole genome shotgun (WGS) entry which is preliminary data.</text>
</comment>
<keyword evidence="2" id="KW-1185">Reference proteome</keyword>